<gene>
    <name evidence="19" type="ORF">BN980_GECA32s00846g</name>
</gene>
<dbReference type="SFLD" id="SFLDS00052">
    <property type="entry name" value="Ferric_Reductase_Domain"/>
    <property type="match status" value="1"/>
</dbReference>
<dbReference type="InterPro" id="IPR017927">
    <property type="entry name" value="FAD-bd_FR_type"/>
</dbReference>
<keyword evidence="11" id="KW-0560">Oxidoreductase</keyword>
<comment type="subcellular location">
    <subcellularLocation>
        <location evidence="1">Cell membrane</location>
        <topology evidence="1">Multi-pass membrane protein</topology>
    </subcellularLocation>
</comment>
<dbReference type="GO" id="GO:0006826">
    <property type="term" value="P:iron ion transport"/>
    <property type="evidence" value="ECO:0007669"/>
    <property type="project" value="TreeGrafter"/>
</dbReference>
<dbReference type="CDD" id="cd06186">
    <property type="entry name" value="NOX_Duox_like_FAD_NADP"/>
    <property type="match status" value="1"/>
</dbReference>
<dbReference type="AlphaFoldDB" id="A0A0J9XL84"/>
<dbReference type="GO" id="GO:0015677">
    <property type="term" value="P:copper ion import"/>
    <property type="evidence" value="ECO:0007669"/>
    <property type="project" value="TreeGrafter"/>
</dbReference>
<evidence type="ECO:0000256" key="16">
    <source>
        <dbReference type="SAM" id="Phobius"/>
    </source>
</evidence>
<dbReference type="STRING" id="1173061.A0A0J9XL84"/>
<feature type="transmembrane region" description="Helical" evidence="16">
    <location>
        <begin position="163"/>
        <end position="188"/>
    </location>
</feature>
<keyword evidence="5" id="KW-1003">Cell membrane</keyword>
<sequence length="695" mass="79176">MLVPFSLLSFVVLLLASYTEARRPTKNHVYSGCTSAMSKLTFECPEGYKKDMCYCASVEYQATLADCIDRAKGSESEKKNALVEFTRSTCKAAKIDVTIDDVHKAFENATTNDLFIDVSKIRKGKTLYQPVKLTTKSIDDSITTLRDITSNKRMSNIYGGVLIAYWGFIIAVATFINLFQTVAPFYYYSINNKLTRTWKKTVTLPALFGFSHSVPVVRCWNIINMSIPTRLESFCITGYLILFFIFHFTSLHVFDGNTQLSSRSLQISLYLADRTGYVCMYELVLTFLFAGRNNIMITATGWQFETFITFHRWVSRAMYIDVAIHSIAYTIYEIEKGKFTGFYHSVMMAWGLLGTLVGGIVIFFSHRYFREKMHESFLILHWIFVSLFIVGTYYHLANHHQNQWTYACIALWAFDRAARFFRIFLAGVNSKADVKIYNNDVLKLKVDYSNVWSSKPGFYAYLSFLRFDSFWESHPFTFYRSPVPGEENKLVFCIRKRDGMTGRLGATIEAQPNQSKMIPVLIDGPYGSVYPLHKFQTAVLIAGGIGVVSTFSYVERMKRSGSIKDQHVVFIWVIRNLSDIEWFRDEVDYLLADDSVDVRIFVTGHGQESESCSSSDEKYDDKTETSSLQSLRSKINYSKPDLDVIISDLIKDADRTIGFLTCGPGGMNDTTRASVTKNLGTGKAAVEYFEESFAS</sequence>
<dbReference type="Pfam" id="PF08022">
    <property type="entry name" value="FAD_binding_8"/>
    <property type="match status" value="1"/>
</dbReference>
<evidence type="ECO:0000256" key="14">
    <source>
        <dbReference type="ARBA" id="ARBA00023180"/>
    </source>
</evidence>
<evidence type="ECO:0000256" key="3">
    <source>
        <dbReference type="ARBA" id="ARBA00012668"/>
    </source>
</evidence>
<dbReference type="EC" id="1.16.1.9" evidence="3"/>
<evidence type="ECO:0000256" key="1">
    <source>
        <dbReference type="ARBA" id="ARBA00004651"/>
    </source>
</evidence>
<dbReference type="Pfam" id="PF08030">
    <property type="entry name" value="NAD_binding_6"/>
    <property type="match status" value="1"/>
</dbReference>
<dbReference type="InterPro" id="IPR017938">
    <property type="entry name" value="Riboflavin_synthase-like_b-brl"/>
</dbReference>
<dbReference type="Proteomes" id="UP000242525">
    <property type="component" value="Unassembled WGS sequence"/>
</dbReference>
<comment type="similarity">
    <text evidence="2">Belongs to the ferric reductase (FRE) family.</text>
</comment>
<evidence type="ECO:0000256" key="2">
    <source>
        <dbReference type="ARBA" id="ARBA00006278"/>
    </source>
</evidence>
<evidence type="ECO:0000256" key="5">
    <source>
        <dbReference type="ARBA" id="ARBA00022475"/>
    </source>
</evidence>
<comment type="catalytic activity">
    <reaction evidence="15">
        <text>2 a Fe(II)-siderophore + NADP(+) + H(+) = 2 a Fe(III)-siderophore + NADPH</text>
        <dbReference type="Rhea" id="RHEA:28795"/>
        <dbReference type="Rhea" id="RHEA-COMP:11342"/>
        <dbReference type="Rhea" id="RHEA-COMP:11344"/>
        <dbReference type="ChEBI" id="CHEBI:15378"/>
        <dbReference type="ChEBI" id="CHEBI:29033"/>
        <dbReference type="ChEBI" id="CHEBI:29034"/>
        <dbReference type="ChEBI" id="CHEBI:57783"/>
        <dbReference type="ChEBI" id="CHEBI:58349"/>
        <dbReference type="EC" id="1.16.1.9"/>
    </reaction>
</comment>
<dbReference type="Gene3D" id="3.40.50.80">
    <property type="entry name" value="Nucleotide-binding domain of ferredoxin-NADP reductase (FNR) module"/>
    <property type="match status" value="1"/>
</dbReference>
<keyword evidence="7 16" id="KW-0812">Transmembrane</keyword>
<dbReference type="GO" id="GO:0052851">
    <property type="term" value="F:ferric-chelate reductase (NADPH) activity"/>
    <property type="evidence" value="ECO:0007669"/>
    <property type="project" value="UniProtKB-EC"/>
</dbReference>
<dbReference type="PANTHER" id="PTHR32361">
    <property type="entry name" value="FERRIC/CUPRIC REDUCTASE TRANSMEMBRANE COMPONENT"/>
    <property type="match status" value="1"/>
</dbReference>
<keyword evidence="4" id="KW-0813">Transport</keyword>
<keyword evidence="12" id="KW-0406">Ion transport</keyword>
<proteinExistence type="inferred from homology"/>
<dbReference type="GO" id="GO:0005886">
    <property type="term" value="C:plasma membrane"/>
    <property type="evidence" value="ECO:0007669"/>
    <property type="project" value="UniProtKB-SubCell"/>
</dbReference>
<evidence type="ECO:0000256" key="9">
    <source>
        <dbReference type="ARBA" id="ARBA00022982"/>
    </source>
</evidence>
<keyword evidence="20" id="KW-1185">Reference proteome</keyword>
<dbReference type="SUPFAM" id="SSF52343">
    <property type="entry name" value="Ferredoxin reductase-like, C-terminal NADP-linked domain"/>
    <property type="match status" value="1"/>
</dbReference>
<dbReference type="Pfam" id="PF01794">
    <property type="entry name" value="Ferric_reduct"/>
    <property type="match status" value="1"/>
</dbReference>
<accession>A0A0J9XL84</accession>
<feature type="transmembrane region" description="Helical" evidence="16">
    <location>
        <begin position="234"/>
        <end position="254"/>
    </location>
</feature>
<evidence type="ECO:0000256" key="8">
    <source>
        <dbReference type="ARBA" id="ARBA00022827"/>
    </source>
</evidence>
<dbReference type="SUPFAM" id="SSF63380">
    <property type="entry name" value="Riboflavin synthase domain-like"/>
    <property type="match status" value="1"/>
</dbReference>
<dbReference type="InterPro" id="IPR051410">
    <property type="entry name" value="Ferric/Cupric_Reductase"/>
</dbReference>
<keyword evidence="6" id="KW-0285">Flavoprotein</keyword>
<dbReference type="InterPro" id="IPR013112">
    <property type="entry name" value="FAD-bd_8"/>
</dbReference>
<keyword evidence="17" id="KW-0732">Signal</keyword>
<feature type="transmembrane region" description="Helical" evidence="16">
    <location>
        <begin position="377"/>
        <end position="396"/>
    </location>
</feature>
<evidence type="ECO:0000256" key="15">
    <source>
        <dbReference type="ARBA" id="ARBA00048483"/>
    </source>
</evidence>
<dbReference type="OrthoDB" id="4494341at2759"/>
<reference evidence="19" key="1">
    <citation type="submission" date="2014-03" db="EMBL/GenBank/DDBJ databases">
        <authorList>
            <person name="Casaregola S."/>
        </authorList>
    </citation>
    <scope>NUCLEOTIDE SEQUENCE [LARGE SCALE GENOMIC DNA]</scope>
    <source>
        <strain evidence="19">CLIB 918</strain>
    </source>
</reference>
<evidence type="ECO:0000256" key="4">
    <source>
        <dbReference type="ARBA" id="ARBA00022448"/>
    </source>
</evidence>
<feature type="transmembrane region" description="Helical" evidence="16">
    <location>
        <begin position="274"/>
        <end position="292"/>
    </location>
</feature>
<evidence type="ECO:0000256" key="10">
    <source>
        <dbReference type="ARBA" id="ARBA00022989"/>
    </source>
</evidence>
<evidence type="ECO:0000259" key="18">
    <source>
        <dbReference type="PROSITE" id="PS51384"/>
    </source>
</evidence>
<feature type="transmembrane region" description="Helical" evidence="16">
    <location>
        <begin position="535"/>
        <end position="554"/>
    </location>
</feature>
<feature type="chain" id="PRO_5005325778" description="ferric-chelate reductase (NADPH)" evidence="17">
    <location>
        <begin position="22"/>
        <end position="695"/>
    </location>
</feature>
<evidence type="ECO:0000256" key="17">
    <source>
        <dbReference type="SAM" id="SignalP"/>
    </source>
</evidence>
<keyword evidence="10 16" id="KW-1133">Transmembrane helix</keyword>
<evidence type="ECO:0000256" key="13">
    <source>
        <dbReference type="ARBA" id="ARBA00023136"/>
    </source>
</evidence>
<keyword evidence="13 16" id="KW-0472">Membrane</keyword>
<evidence type="ECO:0000256" key="7">
    <source>
        <dbReference type="ARBA" id="ARBA00022692"/>
    </source>
</evidence>
<evidence type="ECO:0000256" key="12">
    <source>
        <dbReference type="ARBA" id="ARBA00023065"/>
    </source>
</evidence>
<dbReference type="PROSITE" id="PS51384">
    <property type="entry name" value="FAD_FR"/>
    <property type="match status" value="1"/>
</dbReference>
<dbReference type="InterPro" id="IPR039261">
    <property type="entry name" value="FNR_nucleotide-bd"/>
</dbReference>
<feature type="signal peptide" evidence="17">
    <location>
        <begin position="1"/>
        <end position="21"/>
    </location>
</feature>
<dbReference type="EMBL" id="CCBN010000028">
    <property type="protein sequence ID" value="CDO57992.1"/>
    <property type="molecule type" value="Genomic_DNA"/>
</dbReference>
<keyword evidence="9" id="KW-0249">Electron transport</keyword>
<keyword evidence="14" id="KW-0325">Glycoprotein</keyword>
<evidence type="ECO:0000256" key="11">
    <source>
        <dbReference type="ARBA" id="ARBA00023002"/>
    </source>
</evidence>
<dbReference type="SFLD" id="SFLDG01168">
    <property type="entry name" value="Ferric_reductase_subgroup_(FRE"/>
    <property type="match status" value="1"/>
</dbReference>
<dbReference type="InterPro" id="IPR013121">
    <property type="entry name" value="Fe_red_NAD-bd_6"/>
</dbReference>
<feature type="transmembrane region" description="Helical" evidence="16">
    <location>
        <begin position="313"/>
        <end position="332"/>
    </location>
</feature>
<keyword evidence="8" id="KW-0274">FAD</keyword>
<organism evidence="19 20">
    <name type="scientific">Geotrichum candidum</name>
    <name type="common">Oospora lactis</name>
    <name type="synonym">Dipodascus geotrichum</name>
    <dbReference type="NCBI Taxonomy" id="1173061"/>
    <lineage>
        <taxon>Eukaryota</taxon>
        <taxon>Fungi</taxon>
        <taxon>Dikarya</taxon>
        <taxon>Ascomycota</taxon>
        <taxon>Saccharomycotina</taxon>
        <taxon>Dipodascomycetes</taxon>
        <taxon>Dipodascales</taxon>
        <taxon>Dipodascaceae</taxon>
        <taxon>Geotrichum</taxon>
    </lineage>
</organism>
<dbReference type="InterPro" id="IPR013130">
    <property type="entry name" value="Fe3_Rdtase_TM_dom"/>
</dbReference>
<comment type="caution">
    <text evidence="19">The sequence shown here is derived from an EMBL/GenBank/DDBJ whole genome shotgun (WGS) entry which is preliminary data.</text>
</comment>
<name>A0A0J9XL84_GEOCN</name>
<evidence type="ECO:0000256" key="6">
    <source>
        <dbReference type="ARBA" id="ARBA00022630"/>
    </source>
</evidence>
<dbReference type="GO" id="GO:0006879">
    <property type="term" value="P:intracellular iron ion homeostasis"/>
    <property type="evidence" value="ECO:0007669"/>
    <property type="project" value="TreeGrafter"/>
</dbReference>
<evidence type="ECO:0000313" key="19">
    <source>
        <dbReference type="EMBL" id="CDO57992.1"/>
    </source>
</evidence>
<protein>
    <recommendedName>
        <fullName evidence="3">ferric-chelate reductase (NADPH)</fullName>
        <ecNumber evidence="3">1.16.1.9</ecNumber>
    </recommendedName>
</protein>
<dbReference type="PANTHER" id="PTHR32361:SF9">
    <property type="entry name" value="FERRIC REDUCTASE TRANSMEMBRANE COMPONENT 3-RELATED"/>
    <property type="match status" value="1"/>
</dbReference>
<feature type="domain" description="FAD-binding FR-type" evidence="18">
    <location>
        <begin position="421"/>
        <end position="532"/>
    </location>
</feature>
<feature type="transmembrane region" description="Helical" evidence="16">
    <location>
        <begin position="344"/>
        <end position="365"/>
    </location>
</feature>
<evidence type="ECO:0000313" key="20">
    <source>
        <dbReference type="Proteomes" id="UP000242525"/>
    </source>
</evidence>